<dbReference type="InterPro" id="IPR006379">
    <property type="entry name" value="HAD-SF_hydro_IIB"/>
</dbReference>
<dbReference type="EMBL" id="FWZX01000005">
    <property type="protein sequence ID" value="SMF12216.1"/>
    <property type="molecule type" value="Genomic_DNA"/>
</dbReference>
<dbReference type="AlphaFoldDB" id="A0A1Y6BPX4"/>
<dbReference type="InterPro" id="IPR044651">
    <property type="entry name" value="OTSB-like"/>
</dbReference>
<dbReference type="GO" id="GO:0046872">
    <property type="term" value="F:metal ion binding"/>
    <property type="evidence" value="ECO:0007669"/>
    <property type="project" value="UniProtKB-KW"/>
</dbReference>
<organism evidence="5 6">
    <name type="scientific">Tistlia consotensis USBA 355</name>
    <dbReference type="NCBI Taxonomy" id="560819"/>
    <lineage>
        <taxon>Bacteria</taxon>
        <taxon>Pseudomonadati</taxon>
        <taxon>Pseudomonadota</taxon>
        <taxon>Alphaproteobacteria</taxon>
        <taxon>Rhodospirillales</taxon>
        <taxon>Rhodovibrionaceae</taxon>
        <taxon>Tistlia</taxon>
    </lineage>
</organism>
<dbReference type="NCBIfam" id="TIGR01484">
    <property type="entry name" value="HAD-SF-IIB"/>
    <property type="match status" value="1"/>
</dbReference>
<evidence type="ECO:0000256" key="3">
    <source>
        <dbReference type="ARBA" id="ARBA00022801"/>
    </source>
</evidence>
<dbReference type="UniPathway" id="UPA00299"/>
<dbReference type="SUPFAM" id="SSF56784">
    <property type="entry name" value="HAD-like"/>
    <property type="match status" value="1"/>
</dbReference>
<dbReference type="Pfam" id="PF02358">
    <property type="entry name" value="Trehalose_PPase"/>
    <property type="match status" value="1"/>
</dbReference>
<keyword evidence="4" id="KW-0460">Magnesium</keyword>
<dbReference type="InterPro" id="IPR036412">
    <property type="entry name" value="HAD-like_sf"/>
</dbReference>
<name>A0A1Y6BPX4_9PROT</name>
<keyword evidence="3 4" id="KW-0378">Hydrolase</keyword>
<evidence type="ECO:0000313" key="5">
    <source>
        <dbReference type="EMBL" id="SMF12216.1"/>
    </source>
</evidence>
<evidence type="ECO:0000313" key="6">
    <source>
        <dbReference type="Proteomes" id="UP000192917"/>
    </source>
</evidence>
<dbReference type="PANTHER" id="PTHR43768:SF3">
    <property type="entry name" value="TREHALOSE 6-PHOSPHATE PHOSPHATASE"/>
    <property type="match status" value="1"/>
</dbReference>
<dbReference type="InterPro" id="IPR003337">
    <property type="entry name" value="Trehalose_PPase"/>
</dbReference>
<comment type="pathway">
    <text evidence="1 4">Glycan biosynthesis; trehalose biosynthesis.</text>
</comment>
<dbReference type="Gene3D" id="3.40.50.1000">
    <property type="entry name" value="HAD superfamily/HAD-like"/>
    <property type="match status" value="1"/>
</dbReference>
<dbReference type="NCBIfam" id="TIGR00685">
    <property type="entry name" value="T6PP"/>
    <property type="match status" value="1"/>
</dbReference>
<dbReference type="GO" id="GO:0004805">
    <property type="term" value="F:trehalose-phosphatase activity"/>
    <property type="evidence" value="ECO:0007669"/>
    <property type="project" value="UniProtKB-EC"/>
</dbReference>
<dbReference type="Gene3D" id="3.30.70.1020">
    <property type="entry name" value="Trehalose-6-phosphate phosphatase related protein, domain 2"/>
    <property type="match status" value="1"/>
</dbReference>
<reference evidence="5 6" key="1">
    <citation type="submission" date="2017-04" db="EMBL/GenBank/DDBJ databases">
        <authorList>
            <person name="Afonso C.L."/>
            <person name="Miller P.J."/>
            <person name="Scott M.A."/>
            <person name="Spackman E."/>
            <person name="Goraichik I."/>
            <person name="Dimitrov K.M."/>
            <person name="Suarez D.L."/>
            <person name="Swayne D.E."/>
        </authorList>
    </citation>
    <scope>NUCLEOTIDE SEQUENCE [LARGE SCALE GENOMIC DNA]</scope>
    <source>
        <strain evidence="5 6">USBA 355</strain>
    </source>
</reference>
<dbReference type="Proteomes" id="UP000192917">
    <property type="component" value="Unassembled WGS sequence"/>
</dbReference>
<evidence type="ECO:0000256" key="1">
    <source>
        <dbReference type="ARBA" id="ARBA00005199"/>
    </source>
</evidence>
<accession>A0A1Y6BPX4</accession>
<comment type="similarity">
    <text evidence="2 4">Belongs to the trehalose phosphatase family.</text>
</comment>
<dbReference type="GO" id="GO:0005992">
    <property type="term" value="P:trehalose biosynthetic process"/>
    <property type="evidence" value="ECO:0007669"/>
    <property type="project" value="UniProtKB-UniPathway"/>
</dbReference>
<evidence type="ECO:0000256" key="4">
    <source>
        <dbReference type="RuleBase" id="RU361117"/>
    </source>
</evidence>
<protein>
    <recommendedName>
        <fullName evidence="4">Trehalose 6-phosphate phosphatase</fullName>
        <ecNumber evidence="4">3.1.3.12</ecNumber>
    </recommendedName>
</protein>
<dbReference type="InterPro" id="IPR023214">
    <property type="entry name" value="HAD_sf"/>
</dbReference>
<dbReference type="STRING" id="560819.SAMN05428998_10571"/>
<keyword evidence="6" id="KW-1185">Reference proteome</keyword>
<comment type="catalytic activity">
    <reaction evidence="4">
        <text>alpha,alpha-trehalose 6-phosphate + H2O = alpha,alpha-trehalose + phosphate</text>
        <dbReference type="Rhea" id="RHEA:23420"/>
        <dbReference type="ChEBI" id="CHEBI:15377"/>
        <dbReference type="ChEBI" id="CHEBI:16551"/>
        <dbReference type="ChEBI" id="CHEBI:43474"/>
        <dbReference type="ChEBI" id="CHEBI:58429"/>
        <dbReference type="EC" id="3.1.3.12"/>
    </reaction>
</comment>
<dbReference type="EC" id="3.1.3.12" evidence="4"/>
<comment type="cofactor">
    <cofactor evidence="4">
        <name>Mg(2+)</name>
        <dbReference type="ChEBI" id="CHEBI:18420"/>
    </cofactor>
</comment>
<comment type="function">
    <text evidence="4">Removes the phosphate from trehalose 6-phosphate to produce free trehalose.</text>
</comment>
<evidence type="ECO:0000256" key="2">
    <source>
        <dbReference type="ARBA" id="ARBA00008770"/>
    </source>
</evidence>
<sequence length="267" mass="28527">MLISELPSALERFDDLERRLAGRRPAVFLDYDGTLTPIAARPEQAVLAAPVRAVLERLAALCPVALVSGRDLATLRRLVGVEGLTFAGEHGFDILHPDGSTAQPPEVAALVPHVEAAGAALEQGIGGIEGVLLERKRFSIAIHYRHVAPEAVQAVRDAVAAQLARHPQLKGLSGKKVLELQPALDWNKGRAIVALTEEEGIGAESLPIFLGDDTTDETAFEALAGRGVCIVLEGEEDRETAAGLRLGDPTEARRYLERLIGLLAQGR</sequence>
<gene>
    <name evidence="5" type="ORF">SAMN05428998_10571</name>
</gene>
<proteinExistence type="inferred from homology"/>
<keyword evidence="4" id="KW-0479">Metal-binding</keyword>
<dbReference type="CDD" id="cd01627">
    <property type="entry name" value="HAD_TPP"/>
    <property type="match status" value="1"/>
</dbReference>
<dbReference type="PANTHER" id="PTHR43768">
    <property type="entry name" value="TREHALOSE 6-PHOSPHATE PHOSPHATASE"/>
    <property type="match status" value="1"/>
</dbReference>
<dbReference type="RefSeq" id="WP_089229644.1">
    <property type="nucleotide sequence ID" value="NZ_FWZX01000005.1"/>
</dbReference>